<keyword evidence="3" id="KW-1185">Reference proteome</keyword>
<evidence type="ECO:0000313" key="3">
    <source>
        <dbReference type="Proteomes" id="UP001059596"/>
    </source>
</evidence>
<comment type="caution">
    <text evidence="2">The sequence shown here is derived from an EMBL/GenBank/DDBJ whole genome shotgun (WGS) entry which is preliminary data.</text>
</comment>
<dbReference type="EMBL" id="JAMKOV010000010">
    <property type="protein sequence ID" value="KAI8037726.1"/>
    <property type="molecule type" value="Genomic_DNA"/>
</dbReference>
<feature type="region of interest" description="Disordered" evidence="1">
    <location>
        <begin position="112"/>
        <end position="131"/>
    </location>
</feature>
<name>A0A9P9YJ26_9MUSC</name>
<protein>
    <submittedName>
        <fullName evidence="2">Uncharacterized protein</fullName>
    </submittedName>
</protein>
<accession>A0A9P9YJ26</accession>
<evidence type="ECO:0000313" key="2">
    <source>
        <dbReference type="EMBL" id="KAI8037726.1"/>
    </source>
</evidence>
<proteinExistence type="predicted"/>
<sequence length="148" mass="16626">MRDNDALQQEVHSLKTDIGESYQSRIRSLEEKLQQGRPTAEQGSVLSQVAEKLRDIETTLDQKTKVLESLHNSNNASNSASLSVTEDVSIMAARIPRQWAHPRIPRSPWRVCSGSPRSWTGTPASRRRPSSGFATWRCRSIKCAPLAW</sequence>
<evidence type="ECO:0000256" key="1">
    <source>
        <dbReference type="SAM" id="MobiDB-lite"/>
    </source>
</evidence>
<dbReference type="AlphaFoldDB" id="A0A9P9YJ26"/>
<dbReference type="Proteomes" id="UP001059596">
    <property type="component" value="Unassembled WGS sequence"/>
</dbReference>
<gene>
    <name evidence="2" type="ORF">M5D96_009226</name>
</gene>
<reference evidence="2" key="1">
    <citation type="journal article" date="2023" name="Genome Biol. Evol.">
        <title>Long-read-based Genome Assembly of Drosophila gunungcola Reveals Fewer Chemosensory Genes in Flower-breeding Species.</title>
        <authorList>
            <person name="Negi A."/>
            <person name="Liao B.Y."/>
            <person name="Yeh S.D."/>
        </authorList>
    </citation>
    <scope>NUCLEOTIDE SEQUENCE</scope>
    <source>
        <strain evidence="2">Sukarami</strain>
    </source>
</reference>
<organism evidence="2 3">
    <name type="scientific">Drosophila gunungcola</name>
    <name type="common">fruit fly</name>
    <dbReference type="NCBI Taxonomy" id="103775"/>
    <lineage>
        <taxon>Eukaryota</taxon>
        <taxon>Metazoa</taxon>
        <taxon>Ecdysozoa</taxon>
        <taxon>Arthropoda</taxon>
        <taxon>Hexapoda</taxon>
        <taxon>Insecta</taxon>
        <taxon>Pterygota</taxon>
        <taxon>Neoptera</taxon>
        <taxon>Endopterygota</taxon>
        <taxon>Diptera</taxon>
        <taxon>Brachycera</taxon>
        <taxon>Muscomorpha</taxon>
        <taxon>Ephydroidea</taxon>
        <taxon>Drosophilidae</taxon>
        <taxon>Drosophila</taxon>
        <taxon>Sophophora</taxon>
    </lineage>
</organism>